<feature type="region of interest" description="Disordered" evidence="1">
    <location>
        <begin position="42"/>
        <end position="82"/>
    </location>
</feature>
<evidence type="ECO:0000313" key="3">
    <source>
        <dbReference type="Proteomes" id="UP001165060"/>
    </source>
</evidence>
<organism evidence="2 3">
    <name type="scientific">Tetraparma gracilis</name>
    <dbReference type="NCBI Taxonomy" id="2962635"/>
    <lineage>
        <taxon>Eukaryota</taxon>
        <taxon>Sar</taxon>
        <taxon>Stramenopiles</taxon>
        <taxon>Ochrophyta</taxon>
        <taxon>Bolidophyceae</taxon>
        <taxon>Parmales</taxon>
        <taxon>Triparmaceae</taxon>
        <taxon>Tetraparma</taxon>
    </lineage>
</organism>
<evidence type="ECO:0000256" key="1">
    <source>
        <dbReference type="SAM" id="MobiDB-lite"/>
    </source>
</evidence>
<accession>A0ABQ6MVD2</accession>
<keyword evidence="3" id="KW-1185">Reference proteome</keyword>
<feature type="non-terminal residue" evidence="2">
    <location>
        <position position="82"/>
    </location>
</feature>
<feature type="compositionally biased region" description="Basic and acidic residues" evidence="1">
    <location>
        <begin position="62"/>
        <end position="82"/>
    </location>
</feature>
<name>A0ABQ6MVD2_9STRA</name>
<gene>
    <name evidence="2" type="ORF">TeGR_g10934</name>
</gene>
<sequence length="82" mass="8333">MSPPPPSLTASIFGHTSPVPILGVSASSLAPLSSIVVSGLLPPRAPDPADKRNAGVAGRAAADSRREPQTKRARKLAEKAAL</sequence>
<dbReference type="Proteomes" id="UP001165060">
    <property type="component" value="Unassembled WGS sequence"/>
</dbReference>
<evidence type="ECO:0000313" key="2">
    <source>
        <dbReference type="EMBL" id="GMI33250.1"/>
    </source>
</evidence>
<comment type="caution">
    <text evidence="2">The sequence shown here is derived from an EMBL/GenBank/DDBJ whole genome shotgun (WGS) entry which is preliminary data.</text>
</comment>
<protein>
    <submittedName>
        <fullName evidence="2">Uncharacterized protein</fullName>
    </submittedName>
</protein>
<proteinExistence type="predicted"/>
<reference evidence="2 3" key="1">
    <citation type="journal article" date="2023" name="Commun. Biol.">
        <title>Genome analysis of Parmales, the sister group of diatoms, reveals the evolutionary specialization of diatoms from phago-mixotrophs to photoautotrophs.</title>
        <authorList>
            <person name="Ban H."/>
            <person name="Sato S."/>
            <person name="Yoshikawa S."/>
            <person name="Yamada K."/>
            <person name="Nakamura Y."/>
            <person name="Ichinomiya M."/>
            <person name="Sato N."/>
            <person name="Blanc-Mathieu R."/>
            <person name="Endo H."/>
            <person name="Kuwata A."/>
            <person name="Ogata H."/>
        </authorList>
    </citation>
    <scope>NUCLEOTIDE SEQUENCE [LARGE SCALE GENOMIC DNA]</scope>
</reference>
<dbReference type="EMBL" id="BRYB01000577">
    <property type="protein sequence ID" value="GMI33250.1"/>
    <property type="molecule type" value="Genomic_DNA"/>
</dbReference>